<dbReference type="InterPro" id="IPR011701">
    <property type="entry name" value="MFS"/>
</dbReference>
<feature type="transmembrane region" description="Helical" evidence="5">
    <location>
        <begin position="98"/>
        <end position="116"/>
    </location>
</feature>
<proteinExistence type="predicted"/>
<dbReference type="PROSITE" id="PS50850">
    <property type="entry name" value="MFS"/>
    <property type="match status" value="1"/>
</dbReference>
<feature type="transmembrane region" description="Helical" evidence="5">
    <location>
        <begin position="162"/>
        <end position="182"/>
    </location>
</feature>
<keyword evidence="8" id="KW-1185">Reference proteome</keyword>
<dbReference type="SUPFAM" id="SSF103473">
    <property type="entry name" value="MFS general substrate transporter"/>
    <property type="match status" value="1"/>
</dbReference>
<dbReference type="Proteomes" id="UP001519295">
    <property type="component" value="Unassembled WGS sequence"/>
</dbReference>
<evidence type="ECO:0000313" key="8">
    <source>
        <dbReference type="Proteomes" id="UP001519295"/>
    </source>
</evidence>
<comment type="caution">
    <text evidence="7">The sequence shown here is derived from an EMBL/GenBank/DDBJ whole genome shotgun (WGS) entry which is preliminary data.</text>
</comment>
<dbReference type="RefSeq" id="WP_210027955.1">
    <property type="nucleotide sequence ID" value="NZ_JAGINU010000001.1"/>
</dbReference>
<comment type="subcellular location">
    <subcellularLocation>
        <location evidence="1">Cell membrane</location>
        <topology evidence="1">Multi-pass membrane protein</topology>
    </subcellularLocation>
</comment>
<dbReference type="Gene3D" id="1.20.1250.20">
    <property type="entry name" value="MFS general substrate transporter like domains"/>
    <property type="match status" value="1"/>
</dbReference>
<dbReference type="PANTHER" id="PTHR23514">
    <property type="entry name" value="BYPASS OF STOP CODON PROTEIN 6"/>
    <property type="match status" value="1"/>
</dbReference>
<dbReference type="PANTHER" id="PTHR23514:SF13">
    <property type="entry name" value="INNER MEMBRANE PROTEIN YBJJ"/>
    <property type="match status" value="1"/>
</dbReference>
<evidence type="ECO:0000256" key="4">
    <source>
        <dbReference type="ARBA" id="ARBA00023136"/>
    </source>
</evidence>
<feature type="transmembrane region" description="Helical" evidence="5">
    <location>
        <begin position="137"/>
        <end position="156"/>
    </location>
</feature>
<sequence>MLMPSRSSCIALGAVFLLNGAVLSSWAPRIPAVKNDLGLSEPQLGIALFGIAAGSVPSLLLTGRLLRNVSTRSVCRTASLLFAGSLPLVALADGLLSLTLVLVLLGCASGALDVGMNVAAIEMEAERETVLMPGFHGMYSAGVLIGATTGGVAAVLATPVGWHFGMVAAVLLATLLAVWSGLMPTGHRPMPAPGRTTRPMRIGGRMLLLLAPLGVAALLLEGMLTDWSAVLAAGEPFAHSGIAASIVAVLSASMMLSRLLAAPVIRVAGSRLVVMASGLVLLTAIPSASLQSSPELLLVGVGVAGLALGPLFPMVMSTAGARDPANAGSLTARITAVGYLAYLAGPPGVGLLAGTVGLPPALAIVGCTAALVLLVLGAVGLATTATAAPHQ</sequence>
<feature type="transmembrane region" description="Helical" evidence="5">
    <location>
        <begin position="362"/>
        <end position="388"/>
    </location>
</feature>
<protein>
    <submittedName>
        <fullName evidence="7">MFS family permease</fullName>
    </submittedName>
</protein>
<accession>A0ABS4VV38</accession>
<evidence type="ECO:0000256" key="1">
    <source>
        <dbReference type="ARBA" id="ARBA00004651"/>
    </source>
</evidence>
<dbReference type="EMBL" id="JAGINU010000001">
    <property type="protein sequence ID" value="MBP2367783.1"/>
    <property type="molecule type" value="Genomic_DNA"/>
</dbReference>
<feature type="transmembrane region" description="Helical" evidence="5">
    <location>
        <begin position="43"/>
        <end position="62"/>
    </location>
</feature>
<name>A0ABS4VV38_9PSEU</name>
<keyword evidence="3 5" id="KW-1133">Transmembrane helix</keyword>
<evidence type="ECO:0000313" key="7">
    <source>
        <dbReference type="EMBL" id="MBP2367783.1"/>
    </source>
</evidence>
<dbReference type="InterPro" id="IPR051788">
    <property type="entry name" value="MFS_Transporter"/>
</dbReference>
<feature type="domain" description="Major facilitator superfamily (MFS) profile" evidence="6">
    <location>
        <begin position="8"/>
        <end position="391"/>
    </location>
</feature>
<organism evidence="7 8">
    <name type="scientific">Pseudonocardia parietis</name>
    <dbReference type="NCBI Taxonomy" id="570936"/>
    <lineage>
        <taxon>Bacteria</taxon>
        <taxon>Bacillati</taxon>
        <taxon>Actinomycetota</taxon>
        <taxon>Actinomycetes</taxon>
        <taxon>Pseudonocardiales</taxon>
        <taxon>Pseudonocardiaceae</taxon>
        <taxon>Pseudonocardia</taxon>
    </lineage>
</organism>
<gene>
    <name evidence="7" type="ORF">JOF36_003479</name>
</gene>
<feature type="transmembrane region" description="Helical" evidence="5">
    <location>
        <begin position="240"/>
        <end position="260"/>
    </location>
</feature>
<dbReference type="Pfam" id="PF07690">
    <property type="entry name" value="MFS_1"/>
    <property type="match status" value="1"/>
</dbReference>
<feature type="transmembrane region" description="Helical" evidence="5">
    <location>
        <begin position="272"/>
        <end position="290"/>
    </location>
</feature>
<keyword evidence="2 5" id="KW-0812">Transmembrane</keyword>
<feature type="transmembrane region" description="Helical" evidence="5">
    <location>
        <begin position="202"/>
        <end position="220"/>
    </location>
</feature>
<keyword evidence="4 5" id="KW-0472">Membrane</keyword>
<reference evidence="7 8" key="1">
    <citation type="submission" date="2021-03" db="EMBL/GenBank/DDBJ databases">
        <title>Sequencing the genomes of 1000 actinobacteria strains.</title>
        <authorList>
            <person name="Klenk H.-P."/>
        </authorList>
    </citation>
    <scope>NUCLEOTIDE SEQUENCE [LARGE SCALE GENOMIC DNA]</scope>
    <source>
        <strain evidence="7 8">DSM 45256</strain>
    </source>
</reference>
<feature type="transmembrane region" description="Helical" evidence="5">
    <location>
        <begin position="336"/>
        <end position="356"/>
    </location>
</feature>
<feature type="transmembrane region" description="Helical" evidence="5">
    <location>
        <begin position="74"/>
        <end position="92"/>
    </location>
</feature>
<evidence type="ECO:0000256" key="3">
    <source>
        <dbReference type="ARBA" id="ARBA00022989"/>
    </source>
</evidence>
<feature type="transmembrane region" description="Helical" evidence="5">
    <location>
        <begin position="296"/>
        <end position="315"/>
    </location>
</feature>
<dbReference type="InterPro" id="IPR036259">
    <property type="entry name" value="MFS_trans_sf"/>
</dbReference>
<evidence type="ECO:0000256" key="5">
    <source>
        <dbReference type="SAM" id="Phobius"/>
    </source>
</evidence>
<evidence type="ECO:0000256" key="2">
    <source>
        <dbReference type="ARBA" id="ARBA00022692"/>
    </source>
</evidence>
<evidence type="ECO:0000259" key="6">
    <source>
        <dbReference type="PROSITE" id="PS50850"/>
    </source>
</evidence>
<dbReference type="InterPro" id="IPR020846">
    <property type="entry name" value="MFS_dom"/>
</dbReference>